<dbReference type="Pfam" id="PF01370">
    <property type="entry name" value="Epimerase"/>
    <property type="match status" value="1"/>
</dbReference>
<evidence type="ECO:0000259" key="1">
    <source>
        <dbReference type="Pfam" id="PF01370"/>
    </source>
</evidence>
<dbReference type="SUPFAM" id="SSF51735">
    <property type="entry name" value="NAD(P)-binding Rossmann-fold domains"/>
    <property type="match status" value="1"/>
</dbReference>
<keyword evidence="3" id="KW-1185">Reference proteome</keyword>
<sequence>MKETVLITGANSFIAGHLIQILKENYNIKLLTRSPRESNEFKWDVHEKTIDDKALEGVDYIVHLAGSKLNDGTPLTLERKKLVYESRIGASDFLREELKKRGHKLKAFVSASAIGYYGFQERTLEIDENGKKRNRFCG</sequence>
<evidence type="ECO:0000313" key="3">
    <source>
        <dbReference type="Proteomes" id="UP001163719"/>
    </source>
</evidence>
<protein>
    <submittedName>
        <fullName evidence="2">NAD-dependent epimerase/dehydratase family protein</fullName>
    </submittedName>
</protein>
<reference evidence="2" key="1">
    <citation type="submission" date="2022-10" db="EMBL/GenBank/DDBJ databases">
        <title>Chryseobacterium babae sp. nov. isolated from the gut of the beetle Oryctes rhinoceros, and Chryseobacterium kimseyorum sp. nov., isolated from a stick insect rearing cage.</title>
        <authorList>
            <person name="Shelomi M."/>
            <person name="Han C.-J."/>
            <person name="Chen W.-M."/>
            <person name="Chen H.-K."/>
            <person name="Liaw S.-J."/>
            <person name="Muhle E."/>
            <person name="Clermont D."/>
        </authorList>
    </citation>
    <scope>NUCLEOTIDE SEQUENCE</scope>
    <source>
        <strain evidence="2">WLa1L2M3</strain>
    </source>
</reference>
<name>A0ABT3HPP9_9FLAO</name>
<feature type="domain" description="NAD-dependent epimerase/dehydratase" evidence="1">
    <location>
        <begin position="5"/>
        <end position="122"/>
    </location>
</feature>
<dbReference type="EMBL" id="JAPDHV010000004">
    <property type="protein sequence ID" value="MCW3161756.1"/>
    <property type="molecule type" value="Genomic_DNA"/>
</dbReference>
<accession>A0ABT3HPP9</accession>
<dbReference type="RefSeq" id="WP_264743699.1">
    <property type="nucleotide sequence ID" value="NZ_JAPDHV010000004.1"/>
</dbReference>
<organism evidence="2 3">
    <name type="scientific">Chryseobacterium oryctis</name>
    <dbReference type="NCBI Taxonomy" id="2952618"/>
    <lineage>
        <taxon>Bacteria</taxon>
        <taxon>Pseudomonadati</taxon>
        <taxon>Bacteroidota</taxon>
        <taxon>Flavobacteriia</taxon>
        <taxon>Flavobacteriales</taxon>
        <taxon>Weeksellaceae</taxon>
        <taxon>Chryseobacterium group</taxon>
        <taxon>Chryseobacterium</taxon>
    </lineage>
</organism>
<dbReference type="PANTHER" id="PTHR11092">
    <property type="entry name" value="SUGAR NUCLEOTIDE EPIMERASE RELATED"/>
    <property type="match status" value="1"/>
</dbReference>
<dbReference type="InterPro" id="IPR036291">
    <property type="entry name" value="NAD(P)-bd_dom_sf"/>
</dbReference>
<dbReference type="Gene3D" id="3.40.50.720">
    <property type="entry name" value="NAD(P)-binding Rossmann-like Domain"/>
    <property type="match status" value="1"/>
</dbReference>
<dbReference type="Proteomes" id="UP001163719">
    <property type="component" value="Unassembled WGS sequence"/>
</dbReference>
<proteinExistence type="predicted"/>
<evidence type="ECO:0000313" key="2">
    <source>
        <dbReference type="EMBL" id="MCW3161756.1"/>
    </source>
</evidence>
<dbReference type="PANTHER" id="PTHR11092:SF0">
    <property type="entry name" value="EPIMERASE FAMILY PROTEIN SDR39U1"/>
    <property type="match status" value="1"/>
</dbReference>
<dbReference type="InterPro" id="IPR001509">
    <property type="entry name" value="Epimerase_deHydtase"/>
</dbReference>
<comment type="caution">
    <text evidence="2">The sequence shown here is derived from an EMBL/GenBank/DDBJ whole genome shotgun (WGS) entry which is preliminary data.</text>
</comment>
<gene>
    <name evidence="2" type="ORF">OH806_10830</name>
</gene>